<evidence type="ECO:0000259" key="3">
    <source>
        <dbReference type="Pfam" id="PF00685"/>
    </source>
</evidence>
<reference evidence="5" key="1">
    <citation type="submission" date="2024-04" db="EMBL/GenBank/DDBJ databases">
        <title>Salinicola lusitanus LLJ914,a marine bacterium isolated from the Okinawa Trough.</title>
        <authorList>
            <person name="Li J."/>
        </authorList>
    </citation>
    <scope>NUCLEOTIDE SEQUENCE [LARGE SCALE GENOMIC DNA]</scope>
</reference>
<dbReference type="SUPFAM" id="SSF52540">
    <property type="entry name" value="P-loop containing nucleoside triphosphate hydrolases"/>
    <property type="match status" value="1"/>
</dbReference>
<dbReference type="GO" id="GO:0006044">
    <property type="term" value="P:N-acetylglucosamine metabolic process"/>
    <property type="evidence" value="ECO:0007669"/>
    <property type="project" value="TreeGrafter"/>
</dbReference>
<dbReference type="Proteomes" id="UP001460270">
    <property type="component" value="Unassembled WGS sequence"/>
</dbReference>
<dbReference type="Gene3D" id="3.40.50.300">
    <property type="entry name" value="P-loop containing nucleotide triphosphate hydrolases"/>
    <property type="match status" value="1"/>
</dbReference>
<protein>
    <recommendedName>
        <fullName evidence="1">Sulfotransferase</fullName>
        <ecNumber evidence="1">2.8.2.-</ecNumber>
    </recommendedName>
</protein>
<gene>
    <name evidence="4" type="ORF">WMY93_012847</name>
</gene>
<dbReference type="GO" id="GO:0006790">
    <property type="term" value="P:sulfur compound metabolic process"/>
    <property type="evidence" value="ECO:0007669"/>
    <property type="project" value="TreeGrafter"/>
</dbReference>
<keyword evidence="1" id="KW-0808">Transferase</keyword>
<dbReference type="Pfam" id="PF00685">
    <property type="entry name" value="Sulfotransfer_1"/>
    <property type="match status" value="1"/>
</dbReference>
<dbReference type="PANTHER" id="PTHR10704">
    <property type="entry name" value="CARBOHYDRATE SULFOTRANSFERASE"/>
    <property type="match status" value="1"/>
</dbReference>
<keyword evidence="5" id="KW-1185">Reference proteome</keyword>
<proteinExistence type="inferred from homology"/>
<sequence>MCVRELREAPRNTDTRHDHEPGQRRCGSEELWVRELWVRGAVGQRSCGSEELRVRGAAVVTSYGACFSVISTPWRATSARSTDHVLVKLFRYGASRTLCETPVCPAFKPEPNGPSGSATGSVTDSMTVVKQVCSSKTHVALKTVSLLLRGATAGGGDLRPLLDDPRLNIKVVHLLPDGSVPGAAQLLDELENLRTEPRNLKTHQLSMFCADIYNSVSTALRRPAWLRGRYMLVRYEDLSRSPLQKTKEIYDFVGLTMTPKMEEWIRVNTKATGDAQTQDMFGTTRDSAANAESWR</sequence>
<comment type="similarity">
    <text evidence="1">Belongs to the sulfotransferase 1 family.</text>
</comment>
<evidence type="ECO:0000313" key="4">
    <source>
        <dbReference type="EMBL" id="KAK7912636.1"/>
    </source>
</evidence>
<accession>A0AAW0NYB0</accession>
<organism evidence="4 5">
    <name type="scientific">Mugilogobius chulae</name>
    <name type="common">yellowstripe goby</name>
    <dbReference type="NCBI Taxonomy" id="88201"/>
    <lineage>
        <taxon>Eukaryota</taxon>
        <taxon>Metazoa</taxon>
        <taxon>Chordata</taxon>
        <taxon>Craniata</taxon>
        <taxon>Vertebrata</taxon>
        <taxon>Euteleostomi</taxon>
        <taxon>Actinopterygii</taxon>
        <taxon>Neopterygii</taxon>
        <taxon>Teleostei</taxon>
        <taxon>Neoteleostei</taxon>
        <taxon>Acanthomorphata</taxon>
        <taxon>Gobiaria</taxon>
        <taxon>Gobiiformes</taxon>
        <taxon>Gobioidei</taxon>
        <taxon>Gobiidae</taxon>
        <taxon>Gobionellinae</taxon>
        <taxon>Mugilogobius</taxon>
    </lineage>
</organism>
<feature type="region of interest" description="Disordered" evidence="2">
    <location>
        <begin position="1"/>
        <end position="24"/>
    </location>
</feature>
<comment type="caution">
    <text evidence="4">The sequence shown here is derived from an EMBL/GenBank/DDBJ whole genome shotgun (WGS) entry which is preliminary data.</text>
</comment>
<dbReference type="PANTHER" id="PTHR10704:SF71">
    <property type="entry name" value="CARBOHYDRATE SULFOTRANSFERASE 1-LIKE"/>
    <property type="match status" value="1"/>
</dbReference>
<dbReference type="InterPro" id="IPR027417">
    <property type="entry name" value="P-loop_NTPase"/>
</dbReference>
<dbReference type="InterPro" id="IPR051135">
    <property type="entry name" value="Gal/GlcNAc/GalNAc_ST"/>
</dbReference>
<dbReference type="EC" id="2.8.2.-" evidence="1"/>
<evidence type="ECO:0000256" key="1">
    <source>
        <dbReference type="RuleBase" id="RU361155"/>
    </source>
</evidence>
<evidence type="ECO:0000313" key="5">
    <source>
        <dbReference type="Proteomes" id="UP001460270"/>
    </source>
</evidence>
<evidence type="ECO:0000256" key="2">
    <source>
        <dbReference type="SAM" id="MobiDB-lite"/>
    </source>
</evidence>
<feature type="region of interest" description="Disordered" evidence="2">
    <location>
        <begin position="276"/>
        <end position="295"/>
    </location>
</feature>
<dbReference type="GO" id="GO:0001517">
    <property type="term" value="F:N-acetylglucosamine 6-O-sulfotransferase activity"/>
    <property type="evidence" value="ECO:0007669"/>
    <property type="project" value="TreeGrafter"/>
</dbReference>
<feature type="compositionally biased region" description="Polar residues" evidence="2">
    <location>
        <begin position="276"/>
        <end position="287"/>
    </location>
</feature>
<dbReference type="EMBL" id="JBBPFD010000009">
    <property type="protein sequence ID" value="KAK7912636.1"/>
    <property type="molecule type" value="Genomic_DNA"/>
</dbReference>
<dbReference type="InterPro" id="IPR000863">
    <property type="entry name" value="Sulfotransferase_dom"/>
</dbReference>
<dbReference type="AlphaFoldDB" id="A0AAW0NYB0"/>
<name>A0AAW0NYB0_9GOBI</name>
<feature type="domain" description="Sulfotransferase" evidence="3">
    <location>
        <begin position="204"/>
        <end position="273"/>
    </location>
</feature>